<protein>
    <submittedName>
        <fullName evidence="2">Uncharacterized protein</fullName>
    </submittedName>
</protein>
<dbReference type="AlphaFoldDB" id="A0A673IAQ6"/>
<accession>A0A673IAQ6</accession>
<reference evidence="2" key="1">
    <citation type="submission" date="2025-08" db="UniProtKB">
        <authorList>
            <consortium name="Ensembl"/>
        </authorList>
    </citation>
    <scope>IDENTIFICATION</scope>
</reference>
<evidence type="ECO:0000313" key="3">
    <source>
        <dbReference type="Proteomes" id="UP000472270"/>
    </source>
</evidence>
<evidence type="ECO:0000256" key="1">
    <source>
        <dbReference type="SAM" id="Phobius"/>
    </source>
</evidence>
<sequence>MRNQSWLRKNCFWVAGGAFASIHFGTWLLQKAMKSSVQTEQQLKSNNTCEESKAFTSKFA</sequence>
<keyword evidence="1" id="KW-0812">Transmembrane</keyword>
<keyword evidence="3" id="KW-1185">Reference proteome</keyword>
<organism evidence="2 3">
    <name type="scientific">Sinocyclocheilus rhinocerous</name>
    <dbReference type="NCBI Taxonomy" id="307959"/>
    <lineage>
        <taxon>Eukaryota</taxon>
        <taxon>Metazoa</taxon>
        <taxon>Chordata</taxon>
        <taxon>Craniata</taxon>
        <taxon>Vertebrata</taxon>
        <taxon>Euteleostomi</taxon>
        <taxon>Actinopterygii</taxon>
        <taxon>Neopterygii</taxon>
        <taxon>Teleostei</taxon>
        <taxon>Ostariophysi</taxon>
        <taxon>Cypriniformes</taxon>
        <taxon>Cyprinidae</taxon>
        <taxon>Cyprininae</taxon>
        <taxon>Sinocyclocheilus</taxon>
    </lineage>
</organism>
<evidence type="ECO:0000313" key="2">
    <source>
        <dbReference type="Ensembl" id="ENSSRHP00000037901.1"/>
    </source>
</evidence>
<reference evidence="2" key="2">
    <citation type="submission" date="2025-09" db="UniProtKB">
        <authorList>
            <consortium name="Ensembl"/>
        </authorList>
    </citation>
    <scope>IDENTIFICATION</scope>
</reference>
<name>A0A673IAQ6_9TELE</name>
<dbReference type="Proteomes" id="UP000472270">
    <property type="component" value="Unassembled WGS sequence"/>
</dbReference>
<proteinExistence type="predicted"/>
<dbReference type="Ensembl" id="ENSSRHT00000038991.1">
    <property type="protein sequence ID" value="ENSSRHP00000037901.1"/>
    <property type="gene ID" value="ENSSRHG00000019375.1"/>
</dbReference>
<keyword evidence="1" id="KW-1133">Transmembrane helix</keyword>
<feature type="transmembrane region" description="Helical" evidence="1">
    <location>
        <begin position="12"/>
        <end position="29"/>
    </location>
</feature>
<keyword evidence="1" id="KW-0472">Membrane</keyword>